<proteinExistence type="predicted"/>
<evidence type="ECO:0008006" key="4">
    <source>
        <dbReference type="Google" id="ProtNLM"/>
    </source>
</evidence>
<name>A0ABU2MVR3_9ACTN</name>
<dbReference type="Proteomes" id="UP001183246">
    <property type="component" value="Unassembled WGS sequence"/>
</dbReference>
<reference evidence="3" key="1">
    <citation type="submission" date="2023-07" db="EMBL/GenBank/DDBJ databases">
        <title>30 novel species of actinomycetes from the DSMZ collection.</title>
        <authorList>
            <person name="Nouioui I."/>
        </authorList>
    </citation>
    <scope>NUCLEOTIDE SEQUENCE [LARGE SCALE GENOMIC DNA]</scope>
    <source>
        <strain evidence="3">DSM 44938</strain>
    </source>
</reference>
<evidence type="ECO:0000313" key="3">
    <source>
        <dbReference type="Proteomes" id="UP001183246"/>
    </source>
</evidence>
<sequence length="208" mass="21836">MKIRNPGRRYAVAGALAAVCVLAAAPAGNARPAPEQVAPEAFLTGDELPTHVTGWYSSGAQQGLPEWPVFCFENELPAEGSWHQPYWTEYDTNAVQVIVETGTAGEAAELADALTEAAADCAPDWLRDNPGSTAGWDDHGPVDAADGGHIFSVYTAPPEAGTGVRLFGIGRDGTRVTVVDWGQMGQLSDAPVDEFRTTLTTALAKLGA</sequence>
<dbReference type="RefSeq" id="WP_311706621.1">
    <property type="nucleotide sequence ID" value="NZ_JAVREL010000014.1"/>
</dbReference>
<accession>A0ABU2MVR3</accession>
<comment type="caution">
    <text evidence="2">The sequence shown here is derived from an EMBL/GenBank/DDBJ whole genome shotgun (WGS) entry which is preliminary data.</text>
</comment>
<keyword evidence="1" id="KW-0732">Signal</keyword>
<dbReference type="EMBL" id="JAVREL010000014">
    <property type="protein sequence ID" value="MDT0345492.1"/>
    <property type="molecule type" value="Genomic_DNA"/>
</dbReference>
<gene>
    <name evidence="2" type="ORF">RM590_23250</name>
</gene>
<protein>
    <recommendedName>
        <fullName evidence="4">Secreted protein</fullName>
    </recommendedName>
</protein>
<evidence type="ECO:0000256" key="1">
    <source>
        <dbReference type="SAM" id="SignalP"/>
    </source>
</evidence>
<feature type="chain" id="PRO_5046510815" description="Secreted protein" evidence="1">
    <location>
        <begin position="31"/>
        <end position="208"/>
    </location>
</feature>
<feature type="signal peptide" evidence="1">
    <location>
        <begin position="1"/>
        <end position="30"/>
    </location>
</feature>
<evidence type="ECO:0000313" key="2">
    <source>
        <dbReference type="EMBL" id="MDT0345492.1"/>
    </source>
</evidence>
<keyword evidence="3" id="KW-1185">Reference proteome</keyword>
<organism evidence="2 3">
    <name type="scientific">Streptomyces litchfieldiae</name>
    <dbReference type="NCBI Taxonomy" id="3075543"/>
    <lineage>
        <taxon>Bacteria</taxon>
        <taxon>Bacillati</taxon>
        <taxon>Actinomycetota</taxon>
        <taxon>Actinomycetes</taxon>
        <taxon>Kitasatosporales</taxon>
        <taxon>Streptomycetaceae</taxon>
        <taxon>Streptomyces</taxon>
    </lineage>
</organism>